<proteinExistence type="inferred from homology"/>
<dbReference type="InterPro" id="IPR024810">
    <property type="entry name" value="MAB21L/cGLR"/>
</dbReference>
<dbReference type="InterPro" id="IPR046906">
    <property type="entry name" value="Mab-21_HhH/H2TH-like"/>
</dbReference>
<evidence type="ECO:0000256" key="5">
    <source>
        <dbReference type="ARBA" id="ARBA00022723"/>
    </source>
</evidence>
<dbReference type="Pfam" id="PF20266">
    <property type="entry name" value="Mab-21_C"/>
    <property type="match status" value="1"/>
</dbReference>
<keyword evidence="4" id="KW-0548">Nucleotidyltransferase</keyword>
<dbReference type="EMBL" id="CAIIXF020000001">
    <property type="protein sequence ID" value="CAH1774968.1"/>
    <property type="molecule type" value="Genomic_DNA"/>
</dbReference>
<protein>
    <submittedName>
        <fullName evidence="11">Uncharacterized protein</fullName>
    </submittedName>
</protein>
<dbReference type="InterPro" id="IPR046903">
    <property type="entry name" value="Mab-21-like_nuc_Trfase"/>
</dbReference>
<evidence type="ECO:0000256" key="2">
    <source>
        <dbReference type="ARBA" id="ARBA00008307"/>
    </source>
</evidence>
<accession>A0A8S4N2K3</accession>
<dbReference type="Gene3D" id="3.30.460.90">
    <property type="match status" value="1"/>
</dbReference>
<keyword evidence="7" id="KW-0067">ATP-binding</keyword>
<dbReference type="GO" id="GO:0005524">
    <property type="term" value="F:ATP binding"/>
    <property type="evidence" value="ECO:0007669"/>
    <property type="project" value="UniProtKB-KW"/>
</dbReference>
<dbReference type="GO" id="GO:0016779">
    <property type="term" value="F:nucleotidyltransferase activity"/>
    <property type="evidence" value="ECO:0007669"/>
    <property type="project" value="UniProtKB-KW"/>
</dbReference>
<evidence type="ECO:0000256" key="1">
    <source>
        <dbReference type="ARBA" id="ARBA00001946"/>
    </source>
</evidence>
<reference evidence="11" key="1">
    <citation type="submission" date="2022-03" db="EMBL/GenBank/DDBJ databases">
        <authorList>
            <person name="Martin C."/>
        </authorList>
    </citation>
    <scope>NUCLEOTIDE SEQUENCE</scope>
</reference>
<name>A0A8S4N2K3_OWEFU</name>
<evidence type="ECO:0000259" key="9">
    <source>
        <dbReference type="Pfam" id="PF03281"/>
    </source>
</evidence>
<gene>
    <name evidence="11" type="ORF">OFUS_LOCUS2330</name>
</gene>
<evidence type="ECO:0000256" key="7">
    <source>
        <dbReference type="ARBA" id="ARBA00022840"/>
    </source>
</evidence>
<evidence type="ECO:0000256" key="3">
    <source>
        <dbReference type="ARBA" id="ARBA00022679"/>
    </source>
</evidence>
<dbReference type="AlphaFoldDB" id="A0A8S4N2K3"/>
<evidence type="ECO:0000256" key="8">
    <source>
        <dbReference type="ARBA" id="ARBA00022842"/>
    </source>
</evidence>
<dbReference type="Gene3D" id="1.10.1410.40">
    <property type="match status" value="1"/>
</dbReference>
<comment type="cofactor">
    <cofactor evidence="1">
        <name>Mg(2+)</name>
        <dbReference type="ChEBI" id="CHEBI:18420"/>
    </cofactor>
</comment>
<organism evidence="11 12">
    <name type="scientific">Owenia fusiformis</name>
    <name type="common">Polychaete worm</name>
    <dbReference type="NCBI Taxonomy" id="6347"/>
    <lineage>
        <taxon>Eukaryota</taxon>
        <taxon>Metazoa</taxon>
        <taxon>Spiralia</taxon>
        <taxon>Lophotrochozoa</taxon>
        <taxon>Annelida</taxon>
        <taxon>Polychaeta</taxon>
        <taxon>Sedentaria</taxon>
        <taxon>Canalipalpata</taxon>
        <taxon>Sabellida</taxon>
        <taxon>Oweniida</taxon>
        <taxon>Oweniidae</taxon>
        <taxon>Owenia</taxon>
    </lineage>
</organism>
<keyword evidence="3" id="KW-0808">Transferase</keyword>
<evidence type="ECO:0000259" key="10">
    <source>
        <dbReference type="Pfam" id="PF20266"/>
    </source>
</evidence>
<dbReference type="PANTHER" id="PTHR10656">
    <property type="entry name" value="CELL FATE DETERMINING PROTEIN MAB21-RELATED"/>
    <property type="match status" value="1"/>
</dbReference>
<keyword evidence="6" id="KW-0547">Nucleotide-binding</keyword>
<dbReference type="SMART" id="SM01265">
    <property type="entry name" value="Mab-21"/>
    <property type="match status" value="1"/>
</dbReference>
<keyword evidence="8" id="KW-0460">Magnesium</keyword>
<sequence>MTSLKRALNAYHTDKVEIKRIDQKESRAIVETIKKDVYHFLREINVPVRPFEAIGSVFEGLKVITYDEFDLLMPIKITNHVKVIPIRKAGQCYLSLKRHTNRYIRGSSGSRNEWSKDLSRYTDDKGYLSATLVRRAFQSFLQRWVSVFQSKHQPTPYIISVSTGGPAITVQLQKGGPKLSIDFVPALDLTDTDSLHIAKPRKQGDLESDIGSDNGEESLWMISHCRLEKVTLKNIDRHDNGCRKKCIKILKTIRQHREQLRGLSNYAFKMIILKLNNERSWLSKDLADCFVDSIKELHRSLEIQNLPSYFNKSVNIFASMSPIAMANMEGYLKRIIRKRTYIDDLLTCPERCKMCYTLSLPQQTQHQEIIDWRFDRRQ</sequence>
<keyword evidence="12" id="KW-1185">Reference proteome</keyword>
<evidence type="ECO:0000256" key="4">
    <source>
        <dbReference type="ARBA" id="ARBA00022695"/>
    </source>
</evidence>
<evidence type="ECO:0000256" key="6">
    <source>
        <dbReference type="ARBA" id="ARBA00022741"/>
    </source>
</evidence>
<comment type="caution">
    <text evidence="11">The sequence shown here is derived from an EMBL/GenBank/DDBJ whole genome shotgun (WGS) entry which is preliminary data.</text>
</comment>
<dbReference type="Pfam" id="PF03281">
    <property type="entry name" value="Mab-21"/>
    <property type="match status" value="1"/>
</dbReference>
<evidence type="ECO:0000313" key="12">
    <source>
        <dbReference type="Proteomes" id="UP000749559"/>
    </source>
</evidence>
<feature type="domain" description="Mab-21-like nucleotidyltransferase" evidence="9">
    <location>
        <begin position="58"/>
        <end position="191"/>
    </location>
</feature>
<feature type="domain" description="Mab-21-like HhH/H2TH-like" evidence="10">
    <location>
        <begin position="242"/>
        <end position="328"/>
    </location>
</feature>
<dbReference type="PANTHER" id="PTHR10656:SF42">
    <property type="entry name" value="CYCLIC GMP-AMP SYNTHASE-LIKE PROTEIN-RELATED"/>
    <property type="match status" value="1"/>
</dbReference>
<evidence type="ECO:0000313" key="11">
    <source>
        <dbReference type="EMBL" id="CAH1774968.1"/>
    </source>
</evidence>
<comment type="similarity">
    <text evidence="2">Belongs to the mab-21 family.</text>
</comment>
<dbReference type="GO" id="GO:0046872">
    <property type="term" value="F:metal ion binding"/>
    <property type="evidence" value="ECO:0007669"/>
    <property type="project" value="UniProtKB-KW"/>
</dbReference>
<keyword evidence="5" id="KW-0479">Metal-binding</keyword>
<dbReference type="OrthoDB" id="6054650at2759"/>
<dbReference type="Proteomes" id="UP000749559">
    <property type="component" value="Unassembled WGS sequence"/>
</dbReference>